<evidence type="ECO:0000313" key="3">
    <source>
        <dbReference type="Proteomes" id="UP000663832"/>
    </source>
</evidence>
<dbReference type="EMBL" id="CAJNOM010001202">
    <property type="protein sequence ID" value="CAF1597868.1"/>
    <property type="molecule type" value="Genomic_DNA"/>
</dbReference>
<feature type="signal peptide" evidence="1">
    <location>
        <begin position="1"/>
        <end position="21"/>
    </location>
</feature>
<name>A0A816AQA6_9BILA</name>
<comment type="caution">
    <text evidence="2">The sequence shown here is derived from an EMBL/GenBank/DDBJ whole genome shotgun (WGS) entry which is preliminary data.</text>
</comment>
<dbReference type="OrthoDB" id="10025474at2759"/>
<accession>A0A816AQA6</accession>
<keyword evidence="3" id="KW-1185">Reference proteome</keyword>
<gene>
    <name evidence="2" type="ORF">QVE165_LOCUS52190</name>
</gene>
<feature type="chain" id="PRO_5032940752" evidence="1">
    <location>
        <begin position="22"/>
        <end position="629"/>
    </location>
</feature>
<evidence type="ECO:0000256" key="1">
    <source>
        <dbReference type="SAM" id="SignalP"/>
    </source>
</evidence>
<proteinExistence type="predicted"/>
<organism evidence="2 3">
    <name type="scientific">Adineta steineri</name>
    <dbReference type="NCBI Taxonomy" id="433720"/>
    <lineage>
        <taxon>Eukaryota</taxon>
        <taxon>Metazoa</taxon>
        <taxon>Spiralia</taxon>
        <taxon>Gnathifera</taxon>
        <taxon>Rotifera</taxon>
        <taxon>Eurotatoria</taxon>
        <taxon>Bdelloidea</taxon>
        <taxon>Adinetida</taxon>
        <taxon>Adinetidae</taxon>
        <taxon>Adineta</taxon>
    </lineage>
</organism>
<keyword evidence="1" id="KW-0732">Signal</keyword>
<sequence length="629" mass="73396">MMLLHKISYLFICICIYYTNAASPIDEVMDKLIKLISEEQILEPVKFRFPIWEKQLGLYRSEIRLDFFGKPYEADLRKNKYIYVFDNNMFATGWISAVLLEANMYGRAPLTIDNEHLSIAIDAIEKFHDHNQNESSVPLMTFWSQVYNQTTDTWQSAPDNLRYLITDFDKNLEVIEVILKALGIKNIAELIDKLRTSSAQFKDVFEIPPDFDDTYLNIGLGVQLKLLQDKYPSIYLRWLQTNSNMKKLIDLTLQYAYRPFSQDSDKNTIDPRTYYWLRDFIRDNPQAIIVTTWAQNLTEVKKIAHRGIRMPFNLNNVDVTVSANVLYGITSAIIYDLLDFKNYFTQDMETLYLSTGSLIAWSIKNSMKDRPDLAQVYYPSHYNFLWYGSRSLFLLELARHQNKSLPDVLNRVYTVLSDVYRNDVVKYFQQHVRLDKSSYDDFLGINDTNLFDKLEPTGEDRIFSTAQTVNVLISSFTYLDNATGKLKWINDRQIETIQIMVNKSISWLLENVFKYQPFNCFFSGSVKGFNQLPFWYPANIYQFLNGTTFDPNHFDINNESLVDAIVGVSGYINETTYQRMISEKHFNVSTPTIFNGYNVPGGEFPFWSSQPYTYSVTLLALAQYNNLDK</sequence>
<protein>
    <submittedName>
        <fullName evidence="2">Uncharacterized protein</fullName>
    </submittedName>
</protein>
<dbReference type="AlphaFoldDB" id="A0A816AQA6"/>
<dbReference type="Proteomes" id="UP000663832">
    <property type="component" value="Unassembled WGS sequence"/>
</dbReference>
<evidence type="ECO:0000313" key="2">
    <source>
        <dbReference type="EMBL" id="CAF1597868.1"/>
    </source>
</evidence>
<reference evidence="2" key="1">
    <citation type="submission" date="2021-02" db="EMBL/GenBank/DDBJ databases">
        <authorList>
            <person name="Nowell W R."/>
        </authorList>
    </citation>
    <scope>NUCLEOTIDE SEQUENCE</scope>
</reference>